<evidence type="ECO:0000313" key="5">
    <source>
        <dbReference type="Proteomes" id="UP000002964"/>
    </source>
</evidence>
<keyword evidence="2" id="KW-0067">ATP-binding</keyword>
<feature type="active site" evidence="1">
    <location>
        <position position="205"/>
    </location>
</feature>
<dbReference type="Proteomes" id="UP000002964">
    <property type="component" value="Unassembled WGS sequence"/>
</dbReference>
<feature type="binding site" evidence="2">
    <location>
        <begin position="209"/>
        <end position="216"/>
    </location>
    <ligand>
        <name>ATP</name>
        <dbReference type="ChEBI" id="CHEBI:30616"/>
    </ligand>
</feature>
<gene>
    <name evidence="4" type="ORF">Thi970DRAFT_01147</name>
</gene>
<keyword evidence="2" id="KW-0547">Nucleotide-binding</keyword>
<reference evidence="4 5" key="2">
    <citation type="submission" date="2011-11" db="EMBL/GenBank/DDBJ databases">
        <authorList>
            <consortium name="US DOE Joint Genome Institute"/>
            <person name="Lucas S."/>
            <person name="Han J."/>
            <person name="Lapidus A."/>
            <person name="Cheng J.-F."/>
            <person name="Goodwin L."/>
            <person name="Pitluck S."/>
            <person name="Peters L."/>
            <person name="Ovchinnikova G."/>
            <person name="Zhang X."/>
            <person name="Detter J.C."/>
            <person name="Han C."/>
            <person name="Tapia R."/>
            <person name="Land M."/>
            <person name="Hauser L."/>
            <person name="Kyrpides N."/>
            <person name="Ivanova N."/>
            <person name="Pagani I."/>
            <person name="Vogl K."/>
            <person name="Liu Z."/>
            <person name="Overmann J."/>
            <person name="Frigaard N.-U."/>
            <person name="Bryant D."/>
            <person name="Woyke T."/>
        </authorList>
    </citation>
    <scope>NUCLEOTIDE SEQUENCE [LARGE SCALE GENOMIC DNA]</scope>
    <source>
        <strain evidence="4 5">970</strain>
    </source>
</reference>
<accession>H8YYF0</accession>
<reference evidence="5" key="1">
    <citation type="submission" date="2011-06" db="EMBL/GenBank/DDBJ databases">
        <authorList>
            <consortium name="US DOE Joint Genome Institute (JGI-PGF)"/>
            <person name="Lucas S."/>
            <person name="Han J."/>
            <person name="Lapidus A."/>
            <person name="Cheng J.-F."/>
            <person name="Goodwin L."/>
            <person name="Pitluck S."/>
            <person name="Peters L."/>
            <person name="Land M.L."/>
            <person name="Hauser L."/>
            <person name="Vogl K."/>
            <person name="Liu Z."/>
            <person name="Overmann J."/>
            <person name="Frigaard N.-U."/>
            <person name="Bryant D.A."/>
            <person name="Woyke T.J."/>
        </authorList>
    </citation>
    <scope>NUCLEOTIDE SEQUENCE [LARGE SCALE GENOMIC DNA]</scope>
    <source>
        <strain evidence="5">970</strain>
    </source>
</reference>
<dbReference type="InterPro" id="IPR040198">
    <property type="entry name" value="Fido_containing"/>
</dbReference>
<proteinExistence type="predicted"/>
<dbReference type="AlphaFoldDB" id="H8YYF0"/>
<dbReference type="Pfam" id="PF02661">
    <property type="entry name" value="Fic"/>
    <property type="match status" value="1"/>
</dbReference>
<dbReference type="RefSeq" id="WP_009147559.1">
    <property type="nucleotide sequence ID" value="NZ_CP121471.1"/>
</dbReference>
<dbReference type="HOGENOM" id="CLU_041789_1_0_6"/>
<evidence type="ECO:0000256" key="2">
    <source>
        <dbReference type="PIRSR" id="PIRSR640198-2"/>
    </source>
</evidence>
<dbReference type="EMBL" id="JH603168">
    <property type="protein sequence ID" value="EIC23476.1"/>
    <property type="molecule type" value="Genomic_DNA"/>
</dbReference>
<feature type="domain" description="Fido" evidence="3">
    <location>
        <begin position="113"/>
        <end position="268"/>
    </location>
</feature>
<organism evidence="4 5">
    <name type="scientific">Thiorhodovibrio frisius</name>
    <dbReference type="NCBI Taxonomy" id="631362"/>
    <lineage>
        <taxon>Bacteria</taxon>
        <taxon>Pseudomonadati</taxon>
        <taxon>Pseudomonadota</taxon>
        <taxon>Gammaproteobacteria</taxon>
        <taxon>Chromatiales</taxon>
        <taxon>Chromatiaceae</taxon>
        <taxon>Thiorhodovibrio</taxon>
    </lineage>
</organism>
<dbReference type="Pfam" id="PF13776">
    <property type="entry name" value="DUF4172"/>
    <property type="match status" value="1"/>
</dbReference>
<evidence type="ECO:0000259" key="3">
    <source>
        <dbReference type="PROSITE" id="PS51459"/>
    </source>
</evidence>
<dbReference type="eggNOG" id="COG3177">
    <property type="taxonomic scope" value="Bacteria"/>
</dbReference>
<protein>
    <recommendedName>
        <fullName evidence="3">Fido domain-containing protein</fullName>
    </recommendedName>
</protein>
<feature type="binding site" evidence="2">
    <location>
        <begin position="246"/>
        <end position="247"/>
    </location>
    <ligand>
        <name>ATP</name>
        <dbReference type="ChEBI" id="CHEBI:30616"/>
    </ligand>
</feature>
<dbReference type="PANTHER" id="PTHR13504">
    <property type="entry name" value="FIDO DOMAIN-CONTAINING PROTEIN DDB_G0283145"/>
    <property type="match status" value="1"/>
</dbReference>
<dbReference type="PROSITE" id="PS51459">
    <property type="entry name" value="FIDO"/>
    <property type="match status" value="1"/>
</dbReference>
<dbReference type="InterPro" id="IPR025230">
    <property type="entry name" value="DUF4172"/>
</dbReference>
<dbReference type="Gene3D" id="1.10.10.10">
    <property type="entry name" value="Winged helix-like DNA-binding domain superfamily/Winged helix DNA-binding domain"/>
    <property type="match status" value="1"/>
</dbReference>
<dbReference type="SUPFAM" id="SSF140931">
    <property type="entry name" value="Fic-like"/>
    <property type="match status" value="1"/>
</dbReference>
<evidence type="ECO:0000256" key="1">
    <source>
        <dbReference type="PIRSR" id="PIRSR640198-1"/>
    </source>
</evidence>
<name>H8YYF0_9GAMM</name>
<keyword evidence="5" id="KW-1185">Reference proteome</keyword>
<dbReference type="STRING" id="631362.Thi970DRAFT_01147"/>
<dbReference type="Gene3D" id="1.10.3290.10">
    <property type="entry name" value="Fido-like domain"/>
    <property type="match status" value="1"/>
</dbReference>
<evidence type="ECO:0000313" key="4">
    <source>
        <dbReference type="EMBL" id="EIC23476.1"/>
    </source>
</evidence>
<dbReference type="PANTHER" id="PTHR13504:SF33">
    <property type="entry name" value="FIC FAMILY PROTEIN"/>
    <property type="match status" value="1"/>
</dbReference>
<dbReference type="InterPro" id="IPR003812">
    <property type="entry name" value="Fido"/>
</dbReference>
<dbReference type="OrthoDB" id="9807853at2"/>
<dbReference type="GO" id="GO:0005524">
    <property type="term" value="F:ATP binding"/>
    <property type="evidence" value="ECO:0007669"/>
    <property type="project" value="UniProtKB-KW"/>
</dbReference>
<dbReference type="InterPro" id="IPR036388">
    <property type="entry name" value="WH-like_DNA-bd_sf"/>
</dbReference>
<sequence length="379" mass="41872">MAWNWQHADWPNFAWTQDKLLRAERLFAEGAGIMIGASRHLSPEGRDALVVDVLSSDAVDTSAIEGEVLDRDSVQSSIRRQFGLASDQRKSGAAEAGIAEMMGSLYRSLADPLDQACLCDWHRMLMNGRRDLGTIGPYRTHPDPMRIVSGAVYAPRVHFEAPPSDRVPMEMERFLAWLRNTEVGGAYLQPVTRAGIAHLWFESIHPFEDGNGRIGRAIAEKILSSGTSEPALVPLASTLLTHRKAYYAALEAASRSLEITDWLLWFAAKVIEAQRRSLALVEFTIAKTRLFDRVQGQLNPRQEKAVLRLFAAGPDGFTGGLSAGNYRRITGATTATATRDLADLVALDVLSRTGERKSTRYHLKVPIQPVRPITIADIT</sequence>
<dbReference type="InterPro" id="IPR036597">
    <property type="entry name" value="Fido-like_dom_sf"/>
</dbReference>